<keyword evidence="9" id="KW-0131">Cell cycle</keyword>
<gene>
    <name evidence="9 12" type="primary">tig</name>
    <name evidence="12" type="ORF">CWD77_08825</name>
</gene>
<evidence type="ECO:0000313" key="13">
    <source>
        <dbReference type="Proteomes" id="UP000233398"/>
    </source>
</evidence>
<dbReference type="InterPro" id="IPR027304">
    <property type="entry name" value="Trigger_fact/SurA_dom_sf"/>
</dbReference>
<dbReference type="AlphaFoldDB" id="A0A2N0VHJ2"/>
<dbReference type="Gene3D" id="3.30.70.1050">
    <property type="entry name" value="Trigger factor ribosome-binding domain"/>
    <property type="match status" value="1"/>
</dbReference>
<evidence type="ECO:0000256" key="7">
    <source>
        <dbReference type="ARBA" id="ARBA00023235"/>
    </source>
</evidence>
<keyword evidence="5 9" id="KW-0697">Rotamase</keyword>
<evidence type="ECO:0000259" key="11">
    <source>
        <dbReference type="Pfam" id="PF05698"/>
    </source>
</evidence>
<dbReference type="Pfam" id="PF05697">
    <property type="entry name" value="Trigger_N"/>
    <property type="match status" value="1"/>
</dbReference>
<dbReference type="GO" id="GO:0005737">
    <property type="term" value="C:cytoplasm"/>
    <property type="evidence" value="ECO:0007669"/>
    <property type="project" value="UniProtKB-SubCell"/>
</dbReference>
<keyword evidence="9" id="KW-0963">Cytoplasm</keyword>
<comment type="catalytic activity">
    <reaction evidence="1 9">
        <text>[protein]-peptidylproline (omega=180) = [protein]-peptidylproline (omega=0)</text>
        <dbReference type="Rhea" id="RHEA:16237"/>
        <dbReference type="Rhea" id="RHEA-COMP:10747"/>
        <dbReference type="Rhea" id="RHEA-COMP:10748"/>
        <dbReference type="ChEBI" id="CHEBI:83833"/>
        <dbReference type="ChEBI" id="CHEBI:83834"/>
        <dbReference type="EC" id="5.2.1.8"/>
    </reaction>
</comment>
<dbReference type="PIRSF" id="PIRSF003095">
    <property type="entry name" value="Trigger_factor"/>
    <property type="match status" value="1"/>
</dbReference>
<evidence type="ECO:0000256" key="6">
    <source>
        <dbReference type="ARBA" id="ARBA00023186"/>
    </source>
</evidence>
<feature type="domain" description="Trigger factor ribosome-binding bacterial" evidence="10">
    <location>
        <begin position="1"/>
        <end position="141"/>
    </location>
</feature>
<sequence length="432" mass="50439">MDISVQDITSVDKEIIVKATRDDLSSKFDKAYKKYQKQIQMPGFRPGHVPLGLVKKRFGKEIEMEEINTYVQEIYEKKIVPEHEPVGETKMLDMVWENDELEVKFQVGKKPEFELTDLEKVEVDKMVHDVTDEEVEEEIERTLERQGNWKETDGEITEECQVTVDAISLDEEGNPVEGEKDEDQKLDLRQEGAKDFRENLVGQKKGDVVKMEIGEEDETDRFEIHVKKVEKMEKAELTDDFVKEQSNGEAKNVDEFKSFIKSKMQEYYDQSAEDMFKQDVIDALTEKHDIEVPEVMQDQILDSYVEYAKQQSGGQLPEDFDFSEYKESMREQAVREGKWAFISEKLQAKFDDIEIKPEDIDEFIGMEAAKYGMSPDQLKGYYAQNPNQLESLRTSIRENKVFDKLNDVVTINELSKDDFSKKREEKQNKDDK</sequence>
<dbReference type="GO" id="GO:0051301">
    <property type="term" value="P:cell division"/>
    <property type="evidence" value="ECO:0007669"/>
    <property type="project" value="UniProtKB-KW"/>
</dbReference>
<dbReference type="InterPro" id="IPR005215">
    <property type="entry name" value="Trig_fac"/>
</dbReference>
<dbReference type="SUPFAM" id="SSF109998">
    <property type="entry name" value="Triger factor/SurA peptide-binding domain-like"/>
    <property type="match status" value="1"/>
</dbReference>
<dbReference type="Proteomes" id="UP000233398">
    <property type="component" value="Unassembled WGS sequence"/>
</dbReference>
<dbReference type="HAMAP" id="MF_00303">
    <property type="entry name" value="Trigger_factor_Tig"/>
    <property type="match status" value="1"/>
</dbReference>
<evidence type="ECO:0000256" key="8">
    <source>
        <dbReference type="ARBA" id="ARBA00029986"/>
    </source>
</evidence>
<evidence type="ECO:0000256" key="3">
    <source>
        <dbReference type="ARBA" id="ARBA00013194"/>
    </source>
</evidence>
<evidence type="ECO:0000313" key="12">
    <source>
        <dbReference type="EMBL" id="PKD43657.1"/>
    </source>
</evidence>
<comment type="domain">
    <text evidence="9">Consists of 3 domains; the N-terminus binds the ribosome, the middle domain has PPIase activity, while the C-terminus has intrinsic chaperone activity on its own.</text>
</comment>
<dbReference type="SUPFAM" id="SSF102735">
    <property type="entry name" value="Trigger factor ribosome-binding domain"/>
    <property type="match status" value="1"/>
</dbReference>
<dbReference type="OrthoDB" id="9767721at2"/>
<dbReference type="Gene3D" id="1.10.3120.10">
    <property type="entry name" value="Trigger factor, C-terminal domain"/>
    <property type="match status" value="1"/>
</dbReference>
<evidence type="ECO:0000256" key="2">
    <source>
        <dbReference type="ARBA" id="ARBA00005464"/>
    </source>
</evidence>
<dbReference type="Pfam" id="PF05698">
    <property type="entry name" value="Trigger_C"/>
    <property type="match status" value="1"/>
</dbReference>
<evidence type="ECO:0000256" key="9">
    <source>
        <dbReference type="HAMAP-Rule" id="MF_00303"/>
    </source>
</evidence>
<dbReference type="GO" id="GO:0043022">
    <property type="term" value="F:ribosome binding"/>
    <property type="evidence" value="ECO:0007669"/>
    <property type="project" value="TreeGrafter"/>
</dbReference>
<keyword evidence="9" id="KW-0132">Cell division</keyword>
<evidence type="ECO:0000259" key="10">
    <source>
        <dbReference type="Pfam" id="PF05697"/>
    </source>
</evidence>
<comment type="similarity">
    <text evidence="2 9">Belongs to the FKBP-type PPIase family. Tig subfamily.</text>
</comment>
<comment type="caution">
    <text evidence="12">The sequence shown here is derived from an EMBL/GenBank/DDBJ whole genome shotgun (WGS) entry which is preliminary data.</text>
</comment>
<keyword evidence="6 9" id="KW-0143">Chaperone</keyword>
<dbReference type="NCBIfam" id="TIGR00115">
    <property type="entry name" value="tig"/>
    <property type="match status" value="1"/>
</dbReference>
<dbReference type="PANTHER" id="PTHR30560">
    <property type="entry name" value="TRIGGER FACTOR CHAPERONE AND PEPTIDYL-PROLYL CIS/TRANS ISOMERASE"/>
    <property type="match status" value="1"/>
</dbReference>
<protein>
    <recommendedName>
        <fullName evidence="4 9">Trigger factor</fullName>
        <shortName evidence="9">TF</shortName>
        <ecNumber evidence="3 9">5.2.1.8</ecNumber>
    </recommendedName>
    <alternativeName>
        <fullName evidence="8 9">PPIase</fullName>
    </alternativeName>
</protein>
<dbReference type="PANTHER" id="PTHR30560:SF3">
    <property type="entry name" value="TRIGGER FACTOR-LIKE PROTEIN TIG, CHLOROPLASTIC"/>
    <property type="match status" value="1"/>
</dbReference>
<dbReference type="InterPro" id="IPR046357">
    <property type="entry name" value="PPIase_dom_sf"/>
</dbReference>
<keyword evidence="13" id="KW-1185">Reference proteome</keyword>
<dbReference type="RefSeq" id="WP_101073198.1">
    <property type="nucleotide sequence ID" value="NZ_PISP01000002.1"/>
</dbReference>
<dbReference type="InterPro" id="IPR008881">
    <property type="entry name" value="Trigger_fac_ribosome-bd_bac"/>
</dbReference>
<evidence type="ECO:0000256" key="1">
    <source>
        <dbReference type="ARBA" id="ARBA00000971"/>
    </source>
</evidence>
<keyword evidence="7 9" id="KW-0413">Isomerase</keyword>
<evidence type="ECO:0000256" key="4">
    <source>
        <dbReference type="ARBA" id="ARBA00016902"/>
    </source>
</evidence>
<feature type="domain" description="Trigger factor C-terminal" evidence="11">
    <location>
        <begin position="253"/>
        <end position="405"/>
    </location>
</feature>
<dbReference type="GO" id="GO:0043335">
    <property type="term" value="P:protein unfolding"/>
    <property type="evidence" value="ECO:0007669"/>
    <property type="project" value="TreeGrafter"/>
</dbReference>
<dbReference type="GO" id="GO:0044183">
    <property type="term" value="F:protein folding chaperone"/>
    <property type="evidence" value="ECO:0007669"/>
    <property type="project" value="TreeGrafter"/>
</dbReference>
<dbReference type="GO" id="GO:0051083">
    <property type="term" value="P:'de novo' cotranslational protein folding"/>
    <property type="evidence" value="ECO:0007669"/>
    <property type="project" value="TreeGrafter"/>
</dbReference>
<dbReference type="InterPro" id="IPR036611">
    <property type="entry name" value="Trigger_fac_ribosome-bd_sf"/>
</dbReference>
<proteinExistence type="inferred from homology"/>
<dbReference type="GO" id="GO:0015031">
    <property type="term" value="P:protein transport"/>
    <property type="evidence" value="ECO:0007669"/>
    <property type="project" value="UniProtKB-UniRule"/>
</dbReference>
<reference evidence="12 13" key="1">
    <citation type="submission" date="2017-11" db="EMBL/GenBank/DDBJ databases">
        <title>Rhodohalobacter 15182 sp. nov., isolated from a salt lake.</title>
        <authorList>
            <person name="Han S."/>
        </authorList>
    </citation>
    <scope>NUCLEOTIDE SEQUENCE [LARGE SCALE GENOMIC DNA]</scope>
    <source>
        <strain evidence="12 13">15182</strain>
    </source>
</reference>
<dbReference type="EMBL" id="PISP01000002">
    <property type="protein sequence ID" value="PKD43657.1"/>
    <property type="molecule type" value="Genomic_DNA"/>
</dbReference>
<accession>A0A2N0VHJ2</accession>
<comment type="function">
    <text evidence="9">Involved in protein export. Acts as a chaperone by maintaining the newly synthesized protein in an open conformation. Functions as a peptidyl-prolyl cis-trans isomerase.</text>
</comment>
<evidence type="ECO:0000256" key="5">
    <source>
        <dbReference type="ARBA" id="ARBA00023110"/>
    </source>
</evidence>
<dbReference type="GO" id="GO:0003755">
    <property type="term" value="F:peptidyl-prolyl cis-trans isomerase activity"/>
    <property type="evidence" value="ECO:0007669"/>
    <property type="project" value="UniProtKB-UniRule"/>
</dbReference>
<dbReference type="InterPro" id="IPR008880">
    <property type="entry name" value="Trigger_fac_C"/>
</dbReference>
<dbReference type="Gene3D" id="3.10.50.40">
    <property type="match status" value="1"/>
</dbReference>
<dbReference type="InterPro" id="IPR037041">
    <property type="entry name" value="Trigger_fac_C_sf"/>
</dbReference>
<dbReference type="EC" id="5.2.1.8" evidence="3 9"/>
<comment type="subcellular location">
    <subcellularLocation>
        <location evidence="9">Cytoplasm</location>
    </subcellularLocation>
    <text evidence="9">About half TF is bound to the ribosome near the polypeptide exit tunnel while the other half is free in the cytoplasm.</text>
</comment>
<dbReference type="SUPFAM" id="SSF54534">
    <property type="entry name" value="FKBP-like"/>
    <property type="match status" value="1"/>
</dbReference>
<organism evidence="12 13">
    <name type="scientific">Rhodohalobacter barkolensis</name>
    <dbReference type="NCBI Taxonomy" id="2053187"/>
    <lineage>
        <taxon>Bacteria</taxon>
        <taxon>Pseudomonadati</taxon>
        <taxon>Balneolota</taxon>
        <taxon>Balneolia</taxon>
        <taxon>Balneolales</taxon>
        <taxon>Balneolaceae</taxon>
        <taxon>Rhodohalobacter</taxon>
    </lineage>
</organism>
<name>A0A2N0VHJ2_9BACT</name>